<dbReference type="RefSeq" id="YP_009803112.1">
    <property type="nucleotide sequence ID" value="NC_047991.1"/>
</dbReference>
<dbReference type="Proteomes" id="UP000250672">
    <property type="component" value="Genome"/>
</dbReference>
<organism evidence="1 2">
    <name type="scientific">Gordonia phage Trine</name>
    <dbReference type="NCBI Taxonomy" id="2201431"/>
    <lineage>
        <taxon>Viruses</taxon>
        <taxon>Duplodnaviria</taxon>
        <taxon>Heunggongvirae</taxon>
        <taxon>Uroviricota</taxon>
        <taxon>Caudoviricetes</taxon>
        <taxon>Trinevirus</taxon>
        <taxon>Trinevirus trine</taxon>
    </lineage>
</organism>
<evidence type="ECO:0000313" key="2">
    <source>
        <dbReference type="Proteomes" id="UP000250672"/>
    </source>
</evidence>
<proteinExistence type="predicted"/>
<dbReference type="EMBL" id="MH271318">
    <property type="protein sequence ID" value="AWY06556.1"/>
    <property type="molecule type" value="Genomic_DNA"/>
</dbReference>
<keyword evidence="2" id="KW-1185">Reference proteome</keyword>
<dbReference type="GeneID" id="54993670"/>
<gene>
    <name evidence="1" type="primary">55</name>
    <name evidence="1" type="ORF">PBI_TRINE_55</name>
</gene>
<protein>
    <submittedName>
        <fullName evidence="1">Uncharacterized protein</fullName>
    </submittedName>
</protein>
<accession>A0A2Z4Q8Y9</accession>
<name>A0A2Z4Q8Y9_9CAUD</name>
<reference evidence="2" key="1">
    <citation type="submission" date="2018-04" db="EMBL/GenBank/DDBJ databases">
        <authorList>
            <person name="Go L.Y."/>
            <person name="Mitchell J.A."/>
        </authorList>
    </citation>
    <scope>NUCLEOTIDE SEQUENCE [LARGE SCALE GENOMIC DNA]</scope>
</reference>
<sequence>MTDPAIAAAQRATNGPINGPVGAFALQAAREALAPIRDLHQPARDGAWTVCLHCSIGASFVPWPCATALHAYSDHELESPGPL</sequence>
<evidence type="ECO:0000313" key="1">
    <source>
        <dbReference type="EMBL" id="AWY06556.1"/>
    </source>
</evidence>
<dbReference type="KEGG" id="vg:54993670"/>